<keyword evidence="3" id="KW-1185">Reference proteome</keyword>
<proteinExistence type="predicted"/>
<dbReference type="EMBL" id="KL142382">
    <property type="protein sequence ID" value="KDR74674.1"/>
    <property type="molecule type" value="Genomic_DNA"/>
</dbReference>
<feature type="compositionally biased region" description="Basic residues" evidence="1">
    <location>
        <begin position="80"/>
        <end position="89"/>
    </location>
</feature>
<organism evidence="2 3">
    <name type="scientific">Galerina marginata (strain CBS 339.88)</name>
    <dbReference type="NCBI Taxonomy" id="685588"/>
    <lineage>
        <taxon>Eukaryota</taxon>
        <taxon>Fungi</taxon>
        <taxon>Dikarya</taxon>
        <taxon>Basidiomycota</taxon>
        <taxon>Agaricomycotina</taxon>
        <taxon>Agaricomycetes</taxon>
        <taxon>Agaricomycetidae</taxon>
        <taxon>Agaricales</taxon>
        <taxon>Agaricineae</taxon>
        <taxon>Strophariaceae</taxon>
        <taxon>Galerina</taxon>
    </lineage>
</organism>
<evidence type="ECO:0000313" key="3">
    <source>
        <dbReference type="Proteomes" id="UP000027222"/>
    </source>
</evidence>
<feature type="compositionally biased region" description="Basic and acidic residues" evidence="1">
    <location>
        <begin position="92"/>
        <end position="101"/>
    </location>
</feature>
<gene>
    <name evidence="2" type="ORF">GALMADRAFT_211670</name>
</gene>
<evidence type="ECO:0000313" key="2">
    <source>
        <dbReference type="EMBL" id="KDR74674.1"/>
    </source>
</evidence>
<name>A0A067T413_GALM3</name>
<sequence length="344" mass="39456">MAPGGWRYTLSVVAIEIRYLLTCYHQPQETSVPQSQQPQRPASSQHEFERRPNSNGTSNPSGDPYDADLEGDCWDDPRIRAHATPKRTTKSQQEKLVHDAPDNPSEGAPPSLPTLPPSPDSRAVKDYLSFHNTGPSGQSPLLLWEEPMTHPWNARLVQLLSSEFIEYAKEKQLLKLVQLLGDDIRTPDLIDNRLEGIADISKLIHDKLSSHCSECLVVLRKIEKMKARSMTTTEILATLNTATRGRKDHLRRSERKKLLYCRRHEIIEESLLKPTIIGDPSAADLWKQIQQFFSSFTHEDMSSDETETEKTYLTPKTIRRIRRYWIHDDVTQVWTIPHVLQCFC</sequence>
<reference evidence="3" key="1">
    <citation type="journal article" date="2014" name="Proc. Natl. Acad. Sci. U.S.A.">
        <title>Extensive sampling of basidiomycete genomes demonstrates inadequacy of the white-rot/brown-rot paradigm for wood decay fungi.</title>
        <authorList>
            <person name="Riley R."/>
            <person name="Salamov A.A."/>
            <person name="Brown D.W."/>
            <person name="Nagy L.G."/>
            <person name="Floudas D."/>
            <person name="Held B.W."/>
            <person name="Levasseur A."/>
            <person name="Lombard V."/>
            <person name="Morin E."/>
            <person name="Otillar R."/>
            <person name="Lindquist E.A."/>
            <person name="Sun H."/>
            <person name="LaButti K.M."/>
            <person name="Schmutz J."/>
            <person name="Jabbour D."/>
            <person name="Luo H."/>
            <person name="Baker S.E."/>
            <person name="Pisabarro A.G."/>
            <person name="Walton J.D."/>
            <person name="Blanchette R.A."/>
            <person name="Henrissat B."/>
            <person name="Martin F."/>
            <person name="Cullen D."/>
            <person name="Hibbett D.S."/>
            <person name="Grigoriev I.V."/>
        </authorList>
    </citation>
    <scope>NUCLEOTIDE SEQUENCE [LARGE SCALE GENOMIC DNA]</scope>
    <source>
        <strain evidence="3">CBS 339.88</strain>
    </source>
</reference>
<protein>
    <submittedName>
        <fullName evidence="2">Uncharacterized protein</fullName>
    </submittedName>
</protein>
<feature type="compositionally biased region" description="Low complexity" evidence="1">
    <location>
        <begin position="33"/>
        <end position="45"/>
    </location>
</feature>
<feature type="region of interest" description="Disordered" evidence="1">
    <location>
        <begin position="29"/>
        <end position="131"/>
    </location>
</feature>
<accession>A0A067T413</accession>
<dbReference type="STRING" id="685588.A0A067T413"/>
<dbReference type="Proteomes" id="UP000027222">
    <property type="component" value="Unassembled WGS sequence"/>
</dbReference>
<feature type="compositionally biased region" description="Acidic residues" evidence="1">
    <location>
        <begin position="65"/>
        <end position="74"/>
    </location>
</feature>
<evidence type="ECO:0000256" key="1">
    <source>
        <dbReference type="SAM" id="MobiDB-lite"/>
    </source>
</evidence>
<feature type="compositionally biased region" description="Pro residues" evidence="1">
    <location>
        <begin position="110"/>
        <end position="119"/>
    </location>
</feature>
<dbReference type="AlphaFoldDB" id="A0A067T413"/>
<dbReference type="HOGENOM" id="CLU_806648_0_0_1"/>